<keyword evidence="13" id="KW-1185">Reference proteome</keyword>
<feature type="binding site" evidence="7 9">
    <location>
        <position position="47"/>
    </location>
    <ligand>
        <name>NAD(+)</name>
        <dbReference type="ChEBI" id="CHEBI:57540"/>
    </ligand>
</feature>
<dbReference type="InterPro" id="IPR001557">
    <property type="entry name" value="L-lactate/malate_DH"/>
</dbReference>
<comment type="caution">
    <text evidence="12">The sequence shown here is derived from an EMBL/GenBank/DDBJ whole genome shotgun (WGS) entry which is preliminary data.</text>
</comment>
<evidence type="ECO:0000259" key="11">
    <source>
        <dbReference type="Pfam" id="PF02866"/>
    </source>
</evidence>
<feature type="binding site" evidence="7">
    <location>
        <begin position="160"/>
        <end position="163"/>
    </location>
    <ligand>
        <name>substrate</name>
    </ligand>
</feature>
<comment type="similarity">
    <text evidence="2 7">Belongs to the LDH/MDH superfamily. LDH family.</text>
</comment>
<dbReference type="PROSITE" id="PS00064">
    <property type="entry name" value="L_LDH"/>
    <property type="match status" value="1"/>
</dbReference>
<evidence type="ECO:0000256" key="8">
    <source>
        <dbReference type="PIRSR" id="PIRSR000102-1"/>
    </source>
</evidence>
<feature type="binding site" evidence="7">
    <location>
        <begin position="130"/>
        <end position="132"/>
    </location>
    <ligand>
        <name>NAD(+)</name>
        <dbReference type="ChEBI" id="CHEBI:57540"/>
    </ligand>
</feature>
<comment type="caution">
    <text evidence="7">Lacks conserved residue(s) required for the propagation of feature annotation.</text>
</comment>
<protein>
    <recommendedName>
        <fullName evidence="3 7">L-lactate dehydrogenase</fullName>
        <shortName evidence="7">L-LDH</shortName>
        <ecNumber evidence="3 7">1.1.1.27</ecNumber>
    </recommendedName>
</protein>
<dbReference type="SUPFAM" id="SSF56327">
    <property type="entry name" value="LDH C-terminal domain-like"/>
    <property type="match status" value="1"/>
</dbReference>
<keyword evidence="7" id="KW-0597">Phosphoprotein</keyword>
<dbReference type="Pfam" id="PF00056">
    <property type="entry name" value="Ldh_1_N"/>
    <property type="match status" value="1"/>
</dbReference>
<dbReference type="InterPro" id="IPR018177">
    <property type="entry name" value="L-lactate_DH_AS"/>
</dbReference>
<dbReference type="PRINTS" id="PR00086">
    <property type="entry name" value="LLDHDRGNASE"/>
</dbReference>
<keyword evidence="5 7" id="KW-0520">NAD</keyword>
<feature type="domain" description="Lactate/malate dehydrogenase C-terminal" evidence="11">
    <location>
        <begin position="157"/>
        <end position="322"/>
    </location>
</feature>
<comment type="catalytic activity">
    <reaction evidence="6 7">
        <text>(S)-lactate + NAD(+) = pyruvate + NADH + H(+)</text>
        <dbReference type="Rhea" id="RHEA:23444"/>
        <dbReference type="ChEBI" id="CHEBI:15361"/>
        <dbReference type="ChEBI" id="CHEBI:15378"/>
        <dbReference type="ChEBI" id="CHEBI:16651"/>
        <dbReference type="ChEBI" id="CHEBI:57540"/>
        <dbReference type="ChEBI" id="CHEBI:57945"/>
        <dbReference type="EC" id="1.1.1.27"/>
    </reaction>
</comment>
<dbReference type="PANTHER" id="PTHR43128">
    <property type="entry name" value="L-2-HYDROXYCARBOXYLATE DEHYDROGENASE (NAD(P)(+))"/>
    <property type="match status" value="1"/>
</dbReference>
<dbReference type="EC" id="1.1.1.27" evidence="3 7"/>
<keyword evidence="7" id="KW-0963">Cytoplasm</keyword>
<evidence type="ECO:0000256" key="2">
    <source>
        <dbReference type="ARBA" id="ARBA00006054"/>
    </source>
</evidence>
<evidence type="ECO:0000256" key="7">
    <source>
        <dbReference type="HAMAP-Rule" id="MF_00488"/>
    </source>
</evidence>
<gene>
    <name evidence="12" type="primary">ldh1-1</name>
    <name evidence="7" type="synonym">ldh</name>
    <name evidence="12" type="ORF">HMPREF0539_2891</name>
</gene>
<sequence>MKRLPVKEGFRMQHSGNIILIGDGAIGSSFAFNCLTTGVGQSLGIIDVNEKRVQGDVEDLSDALPYTSQKNIYAASYEDCKYADIIVITAGIAQKPGQTRLELLSINAKIMKEITHNIMASGFNGFILVASNPVDVLAELVLEESGLPRNQVLGSGTALDSARLRSEIGLRYNVDARIVHGYIMGEHGDSEFPVWDYTNIGGKPILDWIPKNRQASDLAEISHRVKTAAYGIIEKKGATFYGIAASLTRLTSAFLNDDRAAFAMSVHLDGEYGLSGVSIGVPVILGANGLERIIELDLNPEDHKRLADSGAILKDNLKKAQEA</sequence>
<feature type="domain" description="Lactate/malate dehydrogenase N-terminal" evidence="10">
    <location>
        <begin position="17"/>
        <end position="154"/>
    </location>
</feature>
<name>C2K156_LACRM</name>
<dbReference type="Gene3D" id="3.90.110.10">
    <property type="entry name" value="Lactate dehydrogenase/glycoside hydrolase, family 4, C-terminal"/>
    <property type="match status" value="1"/>
</dbReference>
<feature type="binding site" evidence="7">
    <location>
        <position position="94"/>
    </location>
    <ligand>
        <name>substrate</name>
    </ligand>
</feature>
<dbReference type="GO" id="GO:0006096">
    <property type="term" value="P:glycolytic process"/>
    <property type="evidence" value="ECO:0007669"/>
    <property type="project" value="UniProtKB-UniRule"/>
</dbReference>
<dbReference type="Pfam" id="PF02866">
    <property type="entry name" value="Ldh_1_C"/>
    <property type="match status" value="1"/>
</dbReference>
<comment type="subcellular location">
    <subcellularLocation>
        <location evidence="7">Cytoplasm</location>
    </subcellularLocation>
</comment>
<feature type="binding site" evidence="7">
    <location>
        <position position="155"/>
    </location>
    <ligand>
        <name>NAD(+)</name>
        <dbReference type="ChEBI" id="CHEBI:57540"/>
    </ligand>
</feature>
<evidence type="ECO:0000256" key="1">
    <source>
        <dbReference type="ARBA" id="ARBA00004843"/>
    </source>
</evidence>
<dbReference type="NCBIfam" id="TIGR01771">
    <property type="entry name" value="L-LDH-NAD"/>
    <property type="match status" value="1"/>
</dbReference>
<dbReference type="Gene3D" id="3.40.50.720">
    <property type="entry name" value="NAD(P)-binding Rossmann-like Domain"/>
    <property type="match status" value="1"/>
</dbReference>
<feature type="binding site" evidence="7">
    <location>
        <position position="180"/>
    </location>
    <ligand>
        <name>beta-D-fructose 1,6-bisphosphate</name>
        <dbReference type="ChEBI" id="CHEBI:32966"/>
        <note>allosteric activator</note>
    </ligand>
</feature>
<evidence type="ECO:0000256" key="3">
    <source>
        <dbReference type="ARBA" id="ARBA00012967"/>
    </source>
</evidence>
<dbReference type="NCBIfam" id="NF000824">
    <property type="entry name" value="PRK00066.1"/>
    <property type="match status" value="1"/>
</dbReference>
<dbReference type="InterPro" id="IPR011304">
    <property type="entry name" value="L-lactate_DH"/>
</dbReference>
<feature type="binding site" evidence="7">
    <location>
        <position position="100"/>
    </location>
    <ligand>
        <name>substrate</name>
    </ligand>
</feature>
<dbReference type="InterPro" id="IPR015955">
    <property type="entry name" value="Lactate_DH/Glyco_Ohase_4_C"/>
</dbReference>
<comment type="subunit">
    <text evidence="7">Homotetramer.</text>
</comment>
<dbReference type="HAMAP" id="MF_00488">
    <property type="entry name" value="Lactate_dehydrog"/>
    <property type="match status" value="1"/>
</dbReference>
<keyword evidence="7" id="KW-0021">Allosteric enzyme</keyword>
<dbReference type="EMBL" id="ACIZ01000114">
    <property type="protein sequence ID" value="EEN78985.1"/>
    <property type="molecule type" value="Genomic_DNA"/>
</dbReference>
<evidence type="ECO:0000256" key="9">
    <source>
        <dbReference type="PIRSR" id="PIRSR000102-3"/>
    </source>
</evidence>
<feature type="binding site" evidence="9">
    <location>
        <position position="107"/>
    </location>
    <ligand>
        <name>NAD(+)</name>
        <dbReference type="ChEBI" id="CHEBI:57540"/>
    </ligand>
</feature>
<evidence type="ECO:0000313" key="13">
    <source>
        <dbReference type="Proteomes" id="UP000004525"/>
    </source>
</evidence>
<dbReference type="HOGENOM" id="CLU_045401_1_1_9"/>
<dbReference type="InterPro" id="IPR001236">
    <property type="entry name" value="Lactate/malate_DH_N"/>
</dbReference>
<dbReference type="UniPathway" id="UPA00554">
    <property type="reaction ID" value="UER00611"/>
</dbReference>
<comment type="activity regulation">
    <text evidence="7">Allosterically activated by fructose 1,6-bisphosphate (FBP).</text>
</comment>
<comment type="function">
    <text evidence="7">Catalyzes the conversion of lactate to pyruvate.</text>
</comment>
<dbReference type="GO" id="GO:0006089">
    <property type="term" value="P:lactate metabolic process"/>
    <property type="evidence" value="ECO:0007669"/>
    <property type="project" value="TreeGrafter"/>
</dbReference>
<dbReference type="SUPFAM" id="SSF51735">
    <property type="entry name" value="NAD(P)-binding Rossmann-fold domains"/>
    <property type="match status" value="1"/>
</dbReference>
<evidence type="ECO:0000256" key="4">
    <source>
        <dbReference type="ARBA" id="ARBA00023002"/>
    </source>
</evidence>
<proteinExistence type="inferred from homology"/>
<dbReference type="AlphaFoldDB" id="C2K156"/>
<evidence type="ECO:0000256" key="6">
    <source>
        <dbReference type="ARBA" id="ARBA00049258"/>
    </source>
</evidence>
<reference evidence="12" key="1">
    <citation type="submission" date="2009-01" db="EMBL/GenBank/DDBJ databases">
        <authorList>
            <person name="Qin X."/>
            <person name="Bachman B."/>
            <person name="Battles P."/>
            <person name="Bell A."/>
            <person name="Bess C."/>
            <person name="Bickham C."/>
            <person name="Chaboub L."/>
            <person name="Chen D."/>
            <person name="Coyle M."/>
            <person name="Deiros D.R."/>
            <person name="Dinh H."/>
            <person name="Forbes L."/>
            <person name="Fowler G."/>
            <person name="Francisco L."/>
            <person name="Fu Q."/>
            <person name="Gubbala S."/>
            <person name="Hale W."/>
            <person name="Han Y."/>
            <person name="Hemphill L."/>
            <person name="Highlander S.K."/>
            <person name="Hirani K."/>
            <person name="Hogues M."/>
            <person name="Jackson L."/>
            <person name="Jakkamsetti A."/>
            <person name="Javaid M."/>
            <person name="Jiang H."/>
            <person name="Korchina V."/>
            <person name="Kovar C."/>
            <person name="Lara F."/>
            <person name="Lee S."/>
            <person name="Mata R."/>
            <person name="Mathew T."/>
            <person name="Moen C."/>
            <person name="Morales K."/>
            <person name="Munidasa M."/>
            <person name="Nazareth L."/>
            <person name="Ngo R."/>
            <person name="Nguyen L."/>
            <person name="Okwuonu G."/>
            <person name="Ongeri F."/>
            <person name="Patil S."/>
            <person name="Petrosino J."/>
            <person name="Pham C."/>
            <person name="Pham P."/>
            <person name="Pu L.-L."/>
            <person name="Puazo M."/>
            <person name="Raj R."/>
            <person name="Reid J."/>
            <person name="Rouhana J."/>
            <person name="Saada N."/>
            <person name="Shang Y."/>
            <person name="Simmons D."/>
            <person name="Thornton R."/>
            <person name="Warren J."/>
            <person name="Weissenberger G."/>
            <person name="Zhang J."/>
            <person name="Zhang L."/>
            <person name="Zhou C."/>
            <person name="Zhu D."/>
            <person name="Muzny D."/>
            <person name="Worley K."/>
            <person name="Gibbs R."/>
        </authorList>
    </citation>
    <scope>NUCLEOTIDE SEQUENCE [LARGE SCALE GENOMIC DNA]</scope>
    <source>
        <strain evidence="12">LMS2-1</strain>
    </source>
</reference>
<dbReference type="PIRSF" id="PIRSF000102">
    <property type="entry name" value="Lac_mal_DH"/>
    <property type="match status" value="1"/>
</dbReference>
<evidence type="ECO:0000256" key="5">
    <source>
        <dbReference type="ARBA" id="ARBA00023027"/>
    </source>
</evidence>
<feature type="modified residue" description="Phosphotyrosine" evidence="7">
    <location>
        <position position="230"/>
    </location>
</feature>
<comment type="pathway">
    <text evidence="1 7">Fermentation; pyruvate fermentation to lactate; (S)-lactate from pyruvate: step 1/1.</text>
</comment>
<feature type="binding site" evidence="9">
    <location>
        <begin position="22"/>
        <end position="27"/>
    </location>
    <ligand>
        <name>NAD(+)</name>
        <dbReference type="ChEBI" id="CHEBI:57540"/>
    </ligand>
</feature>
<keyword evidence="4 7" id="KW-0560">Oxidoreductase</keyword>
<feature type="binding site" evidence="7">
    <location>
        <begin position="132"/>
        <end position="135"/>
    </location>
    <ligand>
        <name>substrate</name>
    </ligand>
</feature>
<dbReference type="Proteomes" id="UP000004525">
    <property type="component" value="Unassembled WGS sequence"/>
</dbReference>
<evidence type="ECO:0000259" key="10">
    <source>
        <dbReference type="Pfam" id="PF00056"/>
    </source>
</evidence>
<dbReference type="InterPro" id="IPR036291">
    <property type="entry name" value="NAD(P)-bd_dom_sf"/>
</dbReference>
<feature type="binding site" evidence="7">
    <location>
        <position position="239"/>
    </location>
    <ligand>
        <name>substrate</name>
    </ligand>
</feature>
<dbReference type="CDD" id="cd05291">
    <property type="entry name" value="HicDH_like"/>
    <property type="match status" value="1"/>
</dbReference>
<feature type="active site" description="Proton acceptor" evidence="7 8">
    <location>
        <position position="187"/>
    </location>
</feature>
<organism evidence="12 13">
    <name type="scientific">Lacticaseibacillus rhamnosus (strain LMS2-1)</name>
    <dbReference type="NCBI Taxonomy" id="525361"/>
    <lineage>
        <taxon>Bacteria</taxon>
        <taxon>Bacillati</taxon>
        <taxon>Bacillota</taxon>
        <taxon>Bacilli</taxon>
        <taxon>Lactobacillales</taxon>
        <taxon>Lactobacillaceae</taxon>
        <taxon>Lacticaseibacillus</taxon>
    </lineage>
</organism>
<feature type="binding site" evidence="7">
    <location>
        <position position="165"/>
    </location>
    <ligand>
        <name>beta-D-fructose 1,6-bisphosphate</name>
        <dbReference type="ChEBI" id="CHEBI:32966"/>
        <note>allosteric activator</note>
    </ligand>
</feature>
<feature type="binding site" evidence="7">
    <location>
        <position position="77"/>
    </location>
    <ligand>
        <name>NAD(+)</name>
        <dbReference type="ChEBI" id="CHEBI:57540"/>
    </ligand>
</feature>
<evidence type="ECO:0000313" key="12">
    <source>
        <dbReference type="EMBL" id="EEN78985.1"/>
    </source>
</evidence>
<dbReference type="InterPro" id="IPR022383">
    <property type="entry name" value="Lactate/malate_DH_C"/>
</dbReference>
<dbReference type="GO" id="GO:0004459">
    <property type="term" value="F:L-lactate dehydrogenase (NAD+) activity"/>
    <property type="evidence" value="ECO:0007669"/>
    <property type="project" value="UniProtKB-UniRule"/>
</dbReference>
<feature type="binding site" evidence="7">
    <location>
        <position position="52"/>
    </location>
    <ligand>
        <name>NAD(+)</name>
        <dbReference type="ChEBI" id="CHEBI:57540"/>
    </ligand>
</feature>
<dbReference type="PANTHER" id="PTHR43128:SF16">
    <property type="entry name" value="L-LACTATE DEHYDROGENASE"/>
    <property type="match status" value="1"/>
</dbReference>
<dbReference type="GO" id="GO:0005737">
    <property type="term" value="C:cytoplasm"/>
    <property type="evidence" value="ECO:0007669"/>
    <property type="project" value="UniProtKB-SubCell"/>
</dbReference>
<accession>C2K156</accession>